<evidence type="ECO:0000259" key="2">
    <source>
        <dbReference type="PROSITE" id="PS50930"/>
    </source>
</evidence>
<dbReference type="RefSeq" id="WP_073168871.1">
    <property type="nucleotide sequence ID" value="NZ_FQZE01000013.1"/>
</dbReference>
<dbReference type="Proteomes" id="UP000184050">
    <property type="component" value="Unassembled WGS sequence"/>
</dbReference>
<dbReference type="EMBL" id="FQZE01000013">
    <property type="protein sequence ID" value="SHJ19161.1"/>
    <property type="molecule type" value="Genomic_DNA"/>
</dbReference>
<proteinExistence type="predicted"/>
<dbReference type="SMART" id="SM00850">
    <property type="entry name" value="LytTR"/>
    <property type="match status" value="1"/>
</dbReference>
<name>A0A1M6HAB2_9BACT</name>
<dbReference type="GO" id="GO:0003677">
    <property type="term" value="F:DNA binding"/>
    <property type="evidence" value="ECO:0007669"/>
    <property type="project" value="InterPro"/>
</dbReference>
<dbReference type="PANTHER" id="PTHR37299">
    <property type="entry name" value="TRANSCRIPTIONAL REGULATOR-RELATED"/>
    <property type="match status" value="1"/>
</dbReference>
<keyword evidence="4" id="KW-1185">Reference proteome</keyword>
<feature type="transmembrane region" description="Helical" evidence="1">
    <location>
        <begin position="21"/>
        <end position="39"/>
    </location>
</feature>
<protein>
    <submittedName>
        <fullName evidence="3">Transcriptional regulator, LytTR family</fullName>
    </submittedName>
</protein>
<sequence length="284" mass="33027">MFNSLNKFYPFNDDLKLNLQSISGVSLGLFLFLLFLQPLDPPVTDFNKKLLIITGYGVITLILLSLLRIFAPSLFPKLFLPEKWTQKNEIVLHIIFVILNSVAFAFYTTYVANIEITFSLTVKIVLISLFPTLFLVIIYEYHTLRLRLQHLLNQDNDFSQPKAEKGSDDLIEFESENQGEYFTLFPEQIIVIRAASNYVEIIYKDKNKVARRLIRSTMKKTEKELSNVPFLLRCHRSCIVNSNYIQQVLKTPEGLKLKLYDYPREIKVSRQYVLSVKNAMENPV</sequence>
<dbReference type="Pfam" id="PF04397">
    <property type="entry name" value="LytTR"/>
    <property type="match status" value="1"/>
</dbReference>
<accession>A0A1M6HAB2</accession>
<evidence type="ECO:0000256" key="1">
    <source>
        <dbReference type="SAM" id="Phobius"/>
    </source>
</evidence>
<dbReference type="PANTHER" id="PTHR37299:SF1">
    <property type="entry name" value="STAGE 0 SPORULATION PROTEIN A HOMOLOG"/>
    <property type="match status" value="1"/>
</dbReference>
<feature type="domain" description="HTH LytTR-type" evidence="2">
    <location>
        <begin position="173"/>
        <end position="282"/>
    </location>
</feature>
<keyword evidence="1" id="KW-0812">Transmembrane</keyword>
<dbReference type="OrthoDB" id="1118393at2"/>
<dbReference type="InterPro" id="IPR007492">
    <property type="entry name" value="LytTR_DNA-bd_dom"/>
</dbReference>
<dbReference type="InterPro" id="IPR046947">
    <property type="entry name" value="LytR-like"/>
</dbReference>
<feature type="transmembrane region" description="Helical" evidence="1">
    <location>
        <begin position="116"/>
        <end position="139"/>
    </location>
</feature>
<dbReference type="PROSITE" id="PS50930">
    <property type="entry name" value="HTH_LYTTR"/>
    <property type="match status" value="1"/>
</dbReference>
<evidence type="ECO:0000313" key="4">
    <source>
        <dbReference type="Proteomes" id="UP000184050"/>
    </source>
</evidence>
<organism evidence="3 4">
    <name type="scientific">Tangfeifania diversioriginum</name>
    <dbReference type="NCBI Taxonomy" id="1168035"/>
    <lineage>
        <taxon>Bacteria</taxon>
        <taxon>Pseudomonadati</taxon>
        <taxon>Bacteroidota</taxon>
        <taxon>Bacteroidia</taxon>
        <taxon>Marinilabiliales</taxon>
        <taxon>Prolixibacteraceae</taxon>
        <taxon>Tangfeifania</taxon>
    </lineage>
</organism>
<dbReference type="Gene3D" id="2.40.50.1020">
    <property type="entry name" value="LytTr DNA-binding domain"/>
    <property type="match status" value="1"/>
</dbReference>
<reference evidence="3 4" key="1">
    <citation type="submission" date="2016-11" db="EMBL/GenBank/DDBJ databases">
        <authorList>
            <person name="Jaros S."/>
            <person name="Januszkiewicz K."/>
            <person name="Wedrychowicz H."/>
        </authorList>
    </citation>
    <scope>NUCLEOTIDE SEQUENCE [LARGE SCALE GENOMIC DNA]</scope>
    <source>
        <strain evidence="3 4">DSM 27063</strain>
    </source>
</reference>
<gene>
    <name evidence="3" type="ORF">SAMN05444280_11310</name>
</gene>
<dbReference type="AlphaFoldDB" id="A0A1M6HAB2"/>
<keyword evidence="1" id="KW-0472">Membrane</keyword>
<feature type="transmembrane region" description="Helical" evidence="1">
    <location>
        <begin position="90"/>
        <end position="110"/>
    </location>
</feature>
<dbReference type="GO" id="GO:0000156">
    <property type="term" value="F:phosphorelay response regulator activity"/>
    <property type="evidence" value="ECO:0007669"/>
    <property type="project" value="InterPro"/>
</dbReference>
<keyword evidence="1" id="KW-1133">Transmembrane helix</keyword>
<feature type="transmembrane region" description="Helical" evidence="1">
    <location>
        <begin position="51"/>
        <end position="70"/>
    </location>
</feature>
<evidence type="ECO:0000313" key="3">
    <source>
        <dbReference type="EMBL" id="SHJ19161.1"/>
    </source>
</evidence>
<dbReference type="STRING" id="1168035.SAMN05444280_11310"/>